<dbReference type="AlphaFoldDB" id="A0A3E3J4A9"/>
<dbReference type="CDD" id="cd10156">
    <property type="entry name" value="FpFrmR-Cterm-like_DUF156"/>
    <property type="match status" value="1"/>
</dbReference>
<dbReference type="Gene3D" id="1.20.58.1000">
    <property type="entry name" value="Metal-sensitive repressor, helix protomer"/>
    <property type="match status" value="1"/>
</dbReference>
<dbReference type="Pfam" id="PF02583">
    <property type="entry name" value="Trns_repr_metal"/>
    <property type="match status" value="1"/>
</dbReference>
<name>A0A3E3J4A9_9FIRM</name>
<dbReference type="InterPro" id="IPR003735">
    <property type="entry name" value="Metal_Tscrpt_repr"/>
</dbReference>
<feature type="region of interest" description="Disordered" evidence="1">
    <location>
        <begin position="1"/>
        <end position="45"/>
    </location>
</feature>
<sequence length="126" mass="14078">MQESYKPGEETNINTSVLSVPTPVPASENAVSCPHHKHTPRTPEATHQLQNRLNRMIGQLNGIKKMLDDNRYCGDILTQIAAVESALQSFGYIILQDHLETCVVEEIQNGNTEILEEAIDLIKKLK</sequence>
<accession>A0A3E3J4A9</accession>
<dbReference type="EMBL" id="QVLU01000002">
    <property type="protein sequence ID" value="RGE74122.1"/>
    <property type="molecule type" value="Genomic_DNA"/>
</dbReference>
<dbReference type="GO" id="GO:0045892">
    <property type="term" value="P:negative regulation of DNA-templated transcription"/>
    <property type="evidence" value="ECO:0007669"/>
    <property type="project" value="UniProtKB-ARBA"/>
</dbReference>
<gene>
    <name evidence="2" type="ORF">DWY69_03300</name>
</gene>
<protein>
    <submittedName>
        <fullName evidence="2">CsoR family transcriptional regulator</fullName>
    </submittedName>
</protein>
<evidence type="ECO:0000313" key="2">
    <source>
        <dbReference type="EMBL" id="RGE74122.1"/>
    </source>
</evidence>
<evidence type="ECO:0000256" key="1">
    <source>
        <dbReference type="SAM" id="MobiDB-lite"/>
    </source>
</evidence>
<dbReference type="PANTHER" id="PTHR33677">
    <property type="entry name" value="TRANSCRIPTIONAL REPRESSOR FRMR-RELATED"/>
    <property type="match status" value="1"/>
</dbReference>
<dbReference type="GO" id="GO:0003677">
    <property type="term" value="F:DNA binding"/>
    <property type="evidence" value="ECO:0007669"/>
    <property type="project" value="InterPro"/>
</dbReference>
<proteinExistence type="predicted"/>
<dbReference type="RefSeq" id="WP_117530553.1">
    <property type="nucleotide sequence ID" value="NZ_CALBAU010000014.1"/>
</dbReference>
<dbReference type="OrthoDB" id="9811244at2"/>
<evidence type="ECO:0000313" key="3">
    <source>
        <dbReference type="Proteomes" id="UP000261166"/>
    </source>
</evidence>
<dbReference type="Proteomes" id="UP000261166">
    <property type="component" value="Unassembled WGS sequence"/>
</dbReference>
<reference evidence="2 3" key="1">
    <citation type="submission" date="2018-08" db="EMBL/GenBank/DDBJ databases">
        <title>A genome reference for cultivated species of the human gut microbiota.</title>
        <authorList>
            <person name="Zou Y."/>
            <person name="Xue W."/>
            <person name="Luo G."/>
        </authorList>
    </citation>
    <scope>NUCLEOTIDE SEQUENCE [LARGE SCALE GENOMIC DNA]</scope>
    <source>
        <strain evidence="2 3">AF26-4BH</strain>
    </source>
</reference>
<dbReference type="GO" id="GO:0046872">
    <property type="term" value="F:metal ion binding"/>
    <property type="evidence" value="ECO:0007669"/>
    <property type="project" value="InterPro"/>
</dbReference>
<dbReference type="InterPro" id="IPR038390">
    <property type="entry name" value="Metal_Tscrpt_repr_sf"/>
</dbReference>
<organism evidence="2 3">
    <name type="scientific">Eisenbergiella massiliensis</name>
    <dbReference type="NCBI Taxonomy" id="1720294"/>
    <lineage>
        <taxon>Bacteria</taxon>
        <taxon>Bacillati</taxon>
        <taxon>Bacillota</taxon>
        <taxon>Clostridia</taxon>
        <taxon>Lachnospirales</taxon>
        <taxon>Lachnospiraceae</taxon>
        <taxon>Eisenbergiella</taxon>
    </lineage>
</organism>
<comment type="caution">
    <text evidence="2">The sequence shown here is derived from an EMBL/GenBank/DDBJ whole genome shotgun (WGS) entry which is preliminary data.</text>
</comment>